<dbReference type="InterPro" id="IPR002933">
    <property type="entry name" value="Peptidase_M20"/>
</dbReference>
<name>A0A1H4U4J6_9BACT</name>
<accession>A0A1H4U4J6</accession>
<dbReference type="OrthoDB" id="102894at2"/>
<dbReference type="GO" id="GO:0046872">
    <property type="term" value="F:metal ion binding"/>
    <property type="evidence" value="ECO:0007669"/>
    <property type="project" value="UniProtKB-KW"/>
</dbReference>
<reference evidence="4 5" key="1">
    <citation type="submission" date="2016-10" db="EMBL/GenBank/DDBJ databases">
        <authorList>
            <person name="de Groot N.N."/>
        </authorList>
    </citation>
    <scope>NUCLEOTIDE SEQUENCE [LARGE SCALE GENOMIC DNA]</scope>
    <source>
        <strain evidence="4 5">AB35.6</strain>
    </source>
</reference>
<dbReference type="Gene3D" id="3.40.630.10">
    <property type="entry name" value="Zn peptidases"/>
    <property type="match status" value="1"/>
</dbReference>
<gene>
    <name evidence="4" type="ORF">SAMN05443244_3956</name>
</gene>
<sequence length="572" mass="61504">MQRHLSASFLALALLGTTGCKTDKPKERSANTPAKETLAIKPNGASGVAPKVTGAPPELQKVFDYIDTHMDEHVGNLQKWIQQPSISNSGEGIPESAEMVKGFFDKLGCQTTRVYDVGITEYGTPGNPVVYAKCDEGAPKTVAIYWQYDTMPVTQPDAWVAPPFEGRVVAGSTAGLPDIPRVLVGRGATNSKGPEMAQLNALMAYKAVNGKLPVNLIFIAEGDEERMDIGLRKFIKDHSDLLAEADALYVGGPSEGCVYVELTTSGKAWGRGPTDSDVHGVMKRTTDSPAWRHIQMLASLTSKDGNTPQIKGWDDGREYPTPEQMKQLEDRAAKTDLVKMAKAQGVARYIGDTPLEVLKAGRYGVSFNLDGIWGGNMYAGGAGAILPNKITSKHAFRYVPKMDGLHIVQMLREQLDRNGYKDVQMKLIGDVPWSRGSSPTSDISVAHKKAAEMLGLGGDQGMFQMASADHYEQNGKTLPLGVNQSEPTGGYWPSYLFSDGPVGQKVGSVSIPMGIGARGGQGGRAHAANEYYAVEGSRWDNGMAGAEKIVAAAIWEFSQTTTTAPKPKTHAK</sequence>
<dbReference type="Gene3D" id="3.30.70.360">
    <property type="match status" value="1"/>
</dbReference>
<dbReference type="GO" id="GO:0006508">
    <property type="term" value="P:proteolysis"/>
    <property type="evidence" value="ECO:0007669"/>
    <property type="project" value="UniProtKB-KW"/>
</dbReference>
<keyword evidence="2" id="KW-0479">Metal-binding</keyword>
<evidence type="ECO:0000256" key="1">
    <source>
        <dbReference type="ARBA" id="ARBA00022670"/>
    </source>
</evidence>
<dbReference type="InterPro" id="IPR051458">
    <property type="entry name" value="Cyt/Met_Dipeptidase"/>
</dbReference>
<evidence type="ECO:0000313" key="5">
    <source>
        <dbReference type="Proteomes" id="UP000182409"/>
    </source>
</evidence>
<proteinExistence type="predicted"/>
<dbReference type="EMBL" id="FNSD01000001">
    <property type="protein sequence ID" value="SEC63665.1"/>
    <property type="molecule type" value="Genomic_DNA"/>
</dbReference>
<dbReference type="PANTHER" id="PTHR43270">
    <property type="entry name" value="BETA-ALA-HIS DIPEPTIDASE"/>
    <property type="match status" value="1"/>
</dbReference>
<evidence type="ECO:0000313" key="4">
    <source>
        <dbReference type="EMBL" id="SEC63665.1"/>
    </source>
</evidence>
<dbReference type="AlphaFoldDB" id="A0A1H4U4J6"/>
<dbReference type="Pfam" id="PF01546">
    <property type="entry name" value="Peptidase_M20"/>
    <property type="match status" value="1"/>
</dbReference>
<keyword evidence="3" id="KW-0378">Hydrolase</keyword>
<dbReference type="Proteomes" id="UP000182409">
    <property type="component" value="Unassembled WGS sequence"/>
</dbReference>
<protein>
    <submittedName>
        <fullName evidence="4">Acetylornithine deacetylase/Succinyl-diaminopimelate desuccinylase</fullName>
    </submittedName>
</protein>
<dbReference type="SUPFAM" id="SSF53187">
    <property type="entry name" value="Zn-dependent exopeptidases"/>
    <property type="match status" value="1"/>
</dbReference>
<evidence type="ECO:0000256" key="3">
    <source>
        <dbReference type="ARBA" id="ARBA00022801"/>
    </source>
</evidence>
<dbReference type="GO" id="GO:0008233">
    <property type="term" value="F:peptidase activity"/>
    <property type="evidence" value="ECO:0007669"/>
    <property type="project" value="UniProtKB-KW"/>
</dbReference>
<keyword evidence="1" id="KW-0645">Protease</keyword>
<evidence type="ECO:0000256" key="2">
    <source>
        <dbReference type="ARBA" id="ARBA00022723"/>
    </source>
</evidence>
<dbReference type="PANTHER" id="PTHR43270:SF8">
    <property type="entry name" value="DI- AND TRIPEPTIDASE DUG2-RELATED"/>
    <property type="match status" value="1"/>
</dbReference>
<organism evidence="4 5">
    <name type="scientific">Terriglobus roseus</name>
    <dbReference type="NCBI Taxonomy" id="392734"/>
    <lineage>
        <taxon>Bacteria</taxon>
        <taxon>Pseudomonadati</taxon>
        <taxon>Acidobacteriota</taxon>
        <taxon>Terriglobia</taxon>
        <taxon>Terriglobales</taxon>
        <taxon>Acidobacteriaceae</taxon>
        <taxon>Terriglobus</taxon>
    </lineage>
</organism>
<dbReference type="PROSITE" id="PS51257">
    <property type="entry name" value="PROKAR_LIPOPROTEIN"/>
    <property type="match status" value="1"/>
</dbReference>